<dbReference type="AlphaFoldDB" id="J0D5C8"/>
<organism evidence="1 2">
    <name type="scientific">Auricularia subglabra (strain TFB-10046 / SS5)</name>
    <name type="common">White-rot fungus</name>
    <name type="synonym">Auricularia delicata (strain TFB10046)</name>
    <dbReference type="NCBI Taxonomy" id="717982"/>
    <lineage>
        <taxon>Eukaryota</taxon>
        <taxon>Fungi</taxon>
        <taxon>Dikarya</taxon>
        <taxon>Basidiomycota</taxon>
        <taxon>Agaricomycotina</taxon>
        <taxon>Agaricomycetes</taxon>
        <taxon>Auriculariales</taxon>
        <taxon>Auriculariaceae</taxon>
        <taxon>Auricularia</taxon>
    </lineage>
</organism>
<dbReference type="KEGG" id="adl:AURDEDRAFT_176988"/>
<sequence>MLYPALADHLARTSLAATSSLSRASTTILGSLFDTPLGAGMYPLSSILVVALSVIQAHRLARTSLAAISSSSRTSATVLVSLGETLPGAGRPSRPHVPRRDIQLLALVRDGTGSVGRCSTRRWYADHLARTSLAATSSLSRASTTILGSLLDTPLGAGLPSRPHVPRRDIQLLALVRDGTGIVWRGSARPWPTVSLARPSPRHPTPLVPPRWYW</sequence>
<dbReference type="Proteomes" id="UP000006514">
    <property type="component" value="Unassembled WGS sequence"/>
</dbReference>
<keyword evidence="2" id="KW-1185">Reference proteome</keyword>
<proteinExistence type="predicted"/>
<dbReference type="EMBL" id="JH688040">
    <property type="protein sequence ID" value="EJD33949.1"/>
    <property type="molecule type" value="Genomic_DNA"/>
</dbReference>
<evidence type="ECO:0000313" key="2">
    <source>
        <dbReference type="Proteomes" id="UP000006514"/>
    </source>
</evidence>
<gene>
    <name evidence="1" type="ORF">AURDEDRAFT_176988</name>
</gene>
<evidence type="ECO:0000313" key="1">
    <source>
        <dbReference type="EMBL" id="EJD33949.1"/>
    </source>
</evidence>
<accession>J0D5C8</accession>
<name>J0D5C8_AURST</name>
<dbReference type="InParanoid" id="J0D5C8"/>
<protein>
    <submittedName>
        <fullName evidence="1">Uncharacterized protein</fullName>
    </submittedName>
</protein>
<reference evidence="2" key="1">
    <citation type="journal article" date="2012" name="Science">
        <title>The Paleozoic origin of enzymatic lignin decomposition reconstructed from 31 fungal genomes.</title>
        <authorList>
            <person name="Floudas D."/>
            <person name="Binder M."/>
            <person name="Riley R."/>
            <person name="Barry K."/>
            <person name="Blanchette R.A."/>
            <person name="Henrissat B."/>
            <person name="Martinez A.T."/>
            <person name="Otillar R."/>
            <person name="Spatafora J.W."/>
            <person name="Yadav J.S."/>
            <person name="Aerts A."/>
            <person name="Benoit I."/>
            <person name="Boyd A."/>
            <person name="Carlson A."/>
            <person name="Copeland A."/>
            <person name="Coutinho P.M."/>
            <person name="de Vries R.P."/>
            <person name="Ferreira P."/>
            <person name="Findley K."/>
            <person name="Foster B."/>
            <person name="Gaskell J."/>
            <person name="Glotzer D."/>
            <person name="Gorecki P."/>
            <person name="Heitman J."/>
            <person name="Hesse C."/>
            <person name="Hori C."/>
            <person name="Igarashi K."/>
            <person name="Jurgens J.A."/>
            <person name="Kallen N."/>
            <person name="Kersten P."/>
            <person name="Kohler A."/>
            <person name="Kuees U."/>
            <person name="Kumar T.K.A."/>
            <person name="Kuo A."/>
            <person name="LaButti K."/>
            <person name="Larrondo L.F."/>
            <person name="Lindquist E."/>
            <person name="Ling A."/>
            <person name="Lombard V."/>
            <person name="Lucas S."/>
            <person name="Lundell T."/>
            <person name="Martin R."/>
            <person name="McLaughlin D.J."/>
            <person name="Morgenstern I."/>
            <person name="Morin E."/>
            <person name="Murat C."/>
            <person name="Nagy L.G."/>
            <person name="Nolan M."/>
            <person name="Ohm R.A."/>
            <person name="Patyshakuliyeva A."/>
            <person name="Rokas A."/>
            <person name="Ruiz-Duenas F.J."/>
            <person name="Sabat G."/>
            <person name="Salamov A."/>
            <person name="Samejima M."/>
            <person name="Schmutz J."/>
            <person name="Slot J.C."/>
            <person name="St John F."/>
            <person name="Stenlid J."/>
            <person name="Sun H."/>
            <person name="Sun S."/>
            <person name="Syed K."/>
            <person name="Tsang A."/>
            <person name="Wiebenga A."/>
            <person name="Young D."/>
            <person name="Pisabarro A."/>
            <person name="Eastwood D.C."/>
            <person name="Martin F."/>
            <person name="Cullen D."/>
            <person name="Grigoriev I.V."/>
            <person name="Hibbett D.S."/>
        </authorList>
    </citation>
    <scope>NUCLEOTIDE SEQUENCE [LARGE SCALE GENOMIC DNA]</scope>
    <source>
        <strain evidence="2">TFB10046</strain>
    </source>
</reference>